<keyword evidence="4" id="KW-0378">Hydrolase</keyword>
<evidence type="ECO:0000256" key="1">
    <source>
        <dbReference type="ARBA" id="ARBA00001231"/>
    </source>
</evidence>
<dbReference type="InterPro" id="IPR017853">
    <property type="entry name" value="GH"/>
</dbReference>
<comment type="catalytic activity">
    <reaction evidence="1">
        <text>Hydrolysis of terminal non-reducing N-acetyl-D-hexosamine residues in N-acetyl-beta-D-hexosaminides.</text>
        <dbReference type="EC" id="3.2.1.52"/>
    </reaction>
</comment>
<dbReference type="PANTHER" id="PTHR30480">
    <property type="entry name" value="BETA-HEXOSAMINIDASE-RELATED"/>
    <property type="match status" value="1"/>
</dbReference>
<dbReference type="InterPro" id="IPR036962">
    <property type="entry name" value="Glyco_hydro_3_N_sf"/>
</dbReference>
<dbReference type="Pfam" id="PF00933">
    <property type="entry name" value="Glyco_hydro_3"/>
    <property type="match status" value="1"/>
</dbReference>
<dbReference type="Proteomes" id="UP000321798">
    <property type="component" value="Unassembled WGS sequence"/>
</dbReference>
<feature type="domain" description="Glycoside hydrolase family 3 N-terminal" evidence="6">
    <location>
        <begin position="29"/>
        <end position="347"/>
    </location>
</feature>
<sequence length="564" mass="60149">MIDLTAAPFSLDDGAVTWVRDTLARMGEDEKLGQLFCLITYTSDPGYLQHLTRGLHVGGVMLRTMSAAGVVDTVTTLQSTAAVPLLISANLEGGASQTVLEATHVGANMALAATGNLDQVRAAAAVLGREARAVGINWAFTPVVDIDLNFRNPITNTRTFGSEPATVAAMGAAYVEAIQAEGLAASVKHFPGDGVDERDQHLLASVNTMTVEEWEQTFGQVYRSAIAAGAKTVMVGHIMLPAYSRELRPGIADADILPGLVAEELLGDLLRDRLGFNGLIVSDSTTMAGLASVLPRSKAVPRVIAAGCDMFLFTKNLEEDFAFMRDGVRDGVITTERLDEAVTRVLALKASLGLHRGDNLPQGDASAVLARPDHQEVARRVAAGSITLVKEETGVLPLTADRYRRVLVHALEAGGSPIGQGARAGAVEQLIERLVDAGHDVTRFEPGGGWEGMASPTSDVTEKFDLIVYLANLSTRSNQTVVRIEWAEPMGANVPAYVPSVPTVFISLENPYHLFDVPRVRTLINTYGSSPAVLDQLVAALQGRARFEGTSPVDAFCGQWDTRL</sequence>
<keyword evidence="8" id="KW-1185">Reference proteome</keyword>
<dbReference type="SUPFAM" id="SSF51445">
    <property type="entry name" value="(Trans)glycosidases"/>
    <property type="match status" value="1"/>
</dbReference>
<evidence type="ECO:0000256" key="2">
    <source>
        <dbReference type="ARBA" id="ARBA00005336"/>
    </source>
</evidence>
<dbReference type="EC" id="3.2.1.52" evidence="3"/>
<dbReference type="GO" id="GO:0009254">
    <property type="term" value="P:peptidoglycan turnover"/>
    <property type="evidence" value="ECO:0007669"/>
    <property type="project" value="TreeGrafter"/>
</dbReference>
<organism evidence="7 8">
    <name type="scientific">Cellulomonas soli</name>
    <dbReference type="NCBI Taxonomy" id="931535"/>
    <lineage>
        <taxon>Bacteria</taxon>
        <taxon>Bacillati</taxon>
        <taxon>Actinomycetota</taxon>
        <taxon>Actinomycetes</taxon>
        <taxon>Micrococcales</taxon>
        <taxon>Cellulomonadaceae</taxon>
        <taxon>Cellulomonas</taxon>
    </lineage>
</organism>
<evidence type="ECO:0000256" key="4">
    <source>
        <dbReference type="ARBA" id="ARBA00022801"/>
    </source>
</evidence>
<evidence type="ECO:0000259" key="6">
    <source>
        <dbReference type="Pfam" id="PF00933"/>
    </source>
</evidence>
<dbReference type="PROSITE" id="PS00775">
    <property type="entry name" value="GLYCOSYL_HYDROL_F3"/>
    <property type="match status" value="1"/>
</dbReference>
<dbReference type="GO" id="GO:0005975">
    <property type="term" value="P:carbohydrate metabolic process"/>
    <property type="evidence" value="ECO:0007669"/>
    <property type="project" value="InterPro"/>
</dbReference>
<dbReference type="InterPro" id="IPR050226">
    <property type="entry name" value="NagZ_Beta-hexosaminidase"/>
</dbReference>
<proteinExistence type="inferred from homology"/>
<dbReference type="RefSeq" id="WP_146952899.1">
    <property type="nucleotide sequence ID" value="NZ_BAABBJ010000006.1"/>
</dbReference>
<accession>A0A512PD45</accession>
<dbReference type="EMBL" id="BKAL01000006">
    <property type="protein sequence ID" value="GEP69133.1"/>
    <property type="molecule type" value="Genomic_DNA"/>
</dbReference>
<dbReference type="InterPro" id="IPR001764">
    <property type="entry name" value="Glyco_hydro_3_N"/>
</dbReference>
<keyword evidence="5" id="KW-0326">Glycosidase</keyword>
<dbReference type="GO" id="GO:0004563">
    <property type="term" value="F:beta-N-acetylhexosaminidase activity"/>
    <property type="evidence" value="ECO:0007669"/>
    <property type="project" value="UniProtKB-EC"/>
</dbReference>
<evidence type="ECO:0000313" key="8">
    <source>
        <dbReference type="Proteomes" id="UP000321798"/>
    </source>
</evidence>
<comment type="similarity">
    <text evidence="2">Belongs to the glycosyl hydrolase 3 family.</text>
</comment>
<evidence type="ECO:0000256" key="3">
    <source>
        <dbReference type="ARBA" id="ARBA00012663"/>
    </source>
</evidence>
<dbReference type="InterPro" id="IPR036881">
    <property type="entry name" value="Glyco_hydro_3_C_sf"/>
</dbReference>
<dbReference type="Gene3D" id="3.40.50.1700">
    <property type="entry name" value="Glycoside hydrolase family 3 C-terminal domain"/>
    <property type="match status" value="1"/>
</dbReference>
<comment type="caution">
    <text evidence="7">The sequence shown here is derived from an EMBL/GenBank/DDBJ whole genome shotgun (WGS) entry which is preliminary data.</text>
</comment>
<dbReference type="OrthoDB" id="9805821at2"/>
<dbReference type="InterPro" id="IPR019800">
    <property type="entry name" value="Glyco_hydro_3_AS"/>
</dbReference>
<reference evidence="7 8" key="1">
    <citation type="submission" date="2019-07" db="EMBL/GenBank/DDBJ databases">
        <title>Whole genome shotgun sequence of Cellulomonas soli NBRC 109434.</title>
        <authorList>
            <person name="Hosoyama A."/>
            <person name="Uohara A."/>
            <person name="Ohji S."/>
            <person name="Ichikawa N."/>
        </authorList>
    </citation>
    <scope>NUCLEOTIDE SEQUENCE [LARGE SCALE GENOMIC DNA]</scope>
    <source>
        <strain evidence="7 8">NBRC 109434</strain>
    </source>
</reference>
<dbReference type="Gene3D" id="3.20.20.300">
    <property type="entry name" value="Glycoside hydrolase, family 3, N-terminal domain"/>
    <property type="match status" value="1"/>
</dbReference>
<dbReference type="AlphaFoldDB" id="A0A512PD45"/>
<evidence type="ECO:0000256" key="5">
    <source>
        <dbReference type="ARBA" id="ARBA00023295"/>
    </source>
</evidence>
<name>A0A512PD45_9CELL</name>
<dbReference type="PANTHER" id="PTHR30480:SF13">
    <property type="entry name" value="BETA-HEXOSAMINIDASE"/>
    <property type="match status" value="1"/>
</dbReference>
<gene>
    <name evidence="7" type="ORF">CSO01_18480</name>
</gene>
<protein>
    <recommendedName>
        <fullName evidence="3">beta-N-acetylhexosaminidase</fullName>
        <ecNumber evidence="3">3.2.1.52</ecNumber>
    </recommendedName>
</protein>
<evidence type="ECO:0000313" key="7">
    <source>
        <dbReference type="EMBL" id="GEP69133.1"/>
    </source>
</evidence>